<proteinExistence type="predicted"/>
<keyword evidence="2" id="KW-1185">Reference proteome</keyword>
<dbReference type="Proteomes" id="UP001501867">
    <property type="component" value="Unassembled WGS sequence"/>
</dbReference>
<reference evidence="1 2" key="1">
    <citation type="journal article" date="2019" name="Int. J. Syst. Evol. Microbiol.">
        <title>The Global Catalogue of Microorganisms (GCM) 10K type strain sequencing project: providing services to taxonomists for standard genome sequencing and annotation.</title>
        <authorList>
            <consortium name="The Broad Institute Genomics Platform"/>
            <consortium name="The Broad Institute Genome Sequencing Center for Infectious Disease"/>
            <person name="Wu L."/>
            <person name="Ma J."/>
        </authorList>
    </citation>
    <scope>NUCLEOTIDE SEQUENCE [LARGE SCALE GENOMIC DNA]</scope>
    <source>
        <strain evidence="1 2">JCM 4505</strain>
    </source>
</reference>
<protein>
    <submittedName>
        <fullName evidence="1">Uncharacterized protein</fullName>
    </submittedName>
</protein>
<sequence>MAWEVKRDEDRGEWVYEPLVGVGRLEFGMPLIEAAALLSGRPAEPARPGDWIVDTEQSFPELGVTLYGTDTGRLAAVVVDALRGPQVKVAGMPFVGRVPSLVEQWLWDYNEEHGFEHRYSSDGGVVSAELGVFVRVQRAGDVLLTRPVFLAREWTGDVWDCMHPSEWGNGQHRS</sequence>
<evidence type="ECO:0000313" key="1">
    <source>
        <dbReference type="EMBL" id="GAA0296860.1"/>
    </source>
</evidence>
<dbReference type="EMBL" id="BAAABV010000018">
    <property type="protein sequence ID" value="GAA0296860.1"/>
    <property type="molecule type" value="Genomic_DNA"/>
</dbReference>
<name>A0ABN0VG95_9ACTN</name>
<accession>A0ABN0VG95</accession>
<organism evidence="1 2">
    <name type="scientific">Streptomyces polychromogenes</name>
    <dbReference type="NCBI Taxonomy" id="67342"/>
    <lineage>
        <taxon>Bacteria</taxon>
        <taxon>Bacillati</taxon>
        <taxon>Actinomycetota</taxon>
        <taxon>Actinomycetes</taxon>
        <taxon>Kitasatosporales</taxon>
        <taxon>Streptomycetaceae</taxon>
        <taxon>Streptomyces</taxon>
    </lineage>
</organism>
<comment type="caution">
    <text evidence="1">The sequence shown here is derived from an EMBL/GenBank/DDBJ whole genome shotgun (WGS) entry which is preliminary data.</text>
</comment>
<gene>
    <name evidence="1" type="ORF">GCM10010302_39400</name>
</gene>
<dbReference type="RefSeq" id="WP_344160922.1">
    <property type="nucleotide sequence ID" value="NZ_BAAABV010000018.1"/>
</dbReference>
<evidence type="ECO:0000313" key="2">
    <source>
        <dbReference type="Proteomes" id="UP001501867"/>
    </source>
</evidence>